<dbReference type="NCBIfam" id="TIGR01408">
    <property type="entry name" value="Ube1"/>
    <property type="match status" value="1"/>
</dbReference>
<comment type="pathway">
    <text evidence="3">Protein modification; protein ubiquitination.</text>
</comment>
<dbReference type="InterPro" id="IPR032418">
    <property type="entry name" value="E1_FCCH"/>
</dbReference>
<keyword evidence="10 12" id="KW-0067">ATP-binding</keyword>
<evidence type="ECO:0000256" key="6">
    <source>
        <dbReference type="ARBA" id="ARBA00012990"/>
    </source>
</evidence>
<dbReference type="Gene3D" id="2.40.30.180">
    <property type="entry name" value="Ubiquitin-activating enzyme E1, FCCH domain"/>
    <property type="match status" value="1"/>
</dbReference>
<dbReference type="Gene3D" id="1.10.10.2660">
    <property type="entry name" value="Ubiquitin-activating enzyme E1, SCCH domain"/>
    <property type="match status" value="1"/>
</dbReference>
<dbReference type="EMBL" id="LFYR01000611">
    <property type="protein sequence ID" value="KMZ72968.1"/>
    <property type="molecule type" value="Genomic_DNA"/>
</dbReference>
<dbReference type="STRING" id="29655.A0A0K9PV95"/>
<dbReference type="InterPro" id="IPR032420">
    <property type="entry name" value="E1_4HB"/>
</dbReference>
<dbReference type="GO" id="GO:0006974">
    <property type="term" value="P:DNA damage response"/>
    <property type="evidence" value="ECO:0000318"/>
    <property type="project" value="GO_Central"/>
</dbReference>
<dbReference type="InterPro" id="IPR042449">
    <property type="entry name" value="Ub-E1_IAD_1"/>
</dbReference>
<dbReference type="Pfam" id="PF16191">
    <property type="entry name" value="E1_4HB"/>
    <property type="match status" value="1"/>
</dbReference>
<dbReference type="GO" id="GO:0005737">
    <property type="term" value="C:cytoplasm"/>
    <property type="evidence" value="ECO:0000318"/>
    <property type="project" value="GO_Central"/>
</dbReference>
<dbReference type="InterPro" id="IPR018075">
    <property type="entry name" value="UBQ-activ_enz_E1"/>
</dbReference>
<evidence type="ECO:0000256" key="7">
    <source>
        <dbReference type="ARBA" id="ARBA00022598"/>
    </source>
</evidence>
<evidence type="ECO:0000256" key="3">
    <source>
        <dbReference type="ARBA" id="ARBA00004906"/>
    </source>
</evidence>
<dbReference type="UniPathway" id="UPA00143"/>
<dbReference type="Gene3D" id="3.50.50.80">
    <property type="entry name" value="Ubiquitin-activating enzyme E1, inactive adenylation domain, subdomain 1"/>
    <property type="match status" value="1"/>
</dbReference>
<evidence type="ECO:0000256" key="11">
    <source>
        <dbReference type="PROSITE-ProRule" id="PRU10132"/>
    </source>
</evidence>
<dbReference type="OrthoDB" id="10252231at2759"/>
<comment type="caution">
    <text evidence="14">The sequence shown here is derived from an EMBL/GenBank/DDBJ whole genome shotgun (WGS) entry which is preliminary data.</text>
</comment>
<evidence type="ECO:0000256" key="10">
    <source>
        <dbReference type="ARBA" id="ARBA00022840"/>
    </source>
</evidence>
<dbReference type="Pfam" id="PF10585">
    <property type="entry name" value="UBA_E1_SCCH"/>
    <property type="match status" value="1"/>
</dbReference>
<evidence type="ECO:0000256" key="1">
    <source>
        <dbReference type="ARBA" id="ARBA00000488"/>
    </source>
</evidence>
<name>A0A0K9PV95_ZOSMR</name>
<dbReference type="GO" id="GO:0004842">
    <property type="term" value="F:ubiquitin-protein transferase activity"/>
    <property type="evidence" value="ECO:0007669"/>
    <property type="project" value="UniProtKB-ARBA"/>
</dbReference>
<dbReference type="AlphaFoldDB" id="A0A0K9PV95"/>
<dbReference type="PROSITE" id="PS00865">
    <property type="entry name" value="UBIQUITIN_ACTIVAT_2"/>
    <property type="match status" value="1"/>
</dbReference>
<dbReference type="InterPro" id="IPR000011">
    <property type="entry name" value="UBQ/SUMO-activ_enz_E1-like"/>
</dbReference>
<evidence type="ECO:0000256" key="8">
    <source>
        <dbReference type="ARBA" id="ARBA00022741"/>
    </source>
</evidence>
<dbReference type="GO" id="GO:0016567">
    <property type="term" value="P:protein ubiquitination"/>
    <property type="evidence" value="ECO:0000318"/>
    <property type="project" value="GO_Central"/>
</dbReference>
<keyword evidence="8 12" id="KW-0547">Nucleotide-binding</keyword>
<dbReference type="FunFam" id="3.50.50.80:FF:000003">
    <property type="entry name" value="Ubiquitin-activating enzyme E1 2"/>
    <property type="match status" value="1"/>
</dbReference>
<keyword evidence="15" id="KW-1185">Reference proteome</keyword>
<evidence type="ECO:0000259" key="13">
    <source>
        <dbReference type="SMART" id="SM00985"/>
    </source>
</evidence>
<dbReference type="InterPro" id="IPR042302">
    <property type="entry name" value="E1_FCCH_sf"/>
</dbReference>
<dbReference type="InterPro" id="IPR018965">
    <property type="entry name" value="Ub-activating_enz_E1_C"/>
</dbReference>
<keyword evidence="9 12" id="KW-0833">Ubl conjugation pathway</keyword>
<comment type="similarity">
    <text evidence="4 12">Belongs to the ubiquitin-activating E1 family.</text>
</comment>
<proteinExistence type="inferred from homology"/>
<dbReference type="PANTHER" id="PTHR10953:SF4">
    <property type="entry name" value="UBIQUITIN-ACTIVATING ENZYME E1 C-TERMINAL DOMAIN-CONTAINING PROTEIN"/>
    <property type="match status" value="1"/>
</dbReference>
<evidence type="ECO:0000313" key="14">
    <source>
        <dbReference type="EMBL" id="KMZ72968.1"/>
    </source>
</evidence>
<feature type="domain" description="Ubiquitin-activating enzyme E1 C-terminal" evidence="13">
    <location>
        <begin position="929"/>
        <end position="1051"/>
    </location>
</feature>
<evidence type="ECO:0000256" key="2">
    <source>
        <dbReference type="ARBA" id="ARBA00002457"/>
    </source>
</evidence>
<dbReference type="SMART" id="SM00985">
    <property type="entry name" value="UBA_e1_C"/>
    <property type="match status" value="1"/>
</dbReference>
<dbReference type="Gene3D" id="3.40.50.720">
    <property type="entry name" value="NAD(P)-binding Rossmann-like Domain"/>
    <property type="match status" value="1"/>
</dbReference>
<comment type="subunit">
    <text evidence="5">Monomer.</text>
</comment>
<dbReference type="FunFam" id="2.40.30.180:FF:000001">
    <property type="entry name" value="ubiquitin-like modifier-activating enzyme 1"/>
    <property type="match status" value="1"/>
</dbReference>
<dbReference type="GO" id="GO:0005634">
    <property type="term" value="C:nucleus"/>
    <property type="evidence" value="ECO:0000318"/>
    <property type="project" value="GO_Central"/>
</dbReference>
<dbReference type="FunFam" id="3.10.290.60:FF:000001">
    <property type="entry name" value="Ubiquitin-activating enzyme E1 2"/>
    <property type="match status" value="1"/>
</dbReference>
<evidence type="ECO:0000256" key="9">
    <source>
        <dbReference type="ARBA" id="ARBA00022786"/>
    </source>
</evidence>
<dbReference type="InterPro" id="IPR000594">
    <property type="entry name" value="ThiF_NAD_FAD-bd"/>
</dbReference>
<dbReference type="InterPro" id="IPR019572">
    <property type="entry name" value="UBA_E1_SCCH"/>
</dbReference>
<gene>
    <name evidence="14" type="ORF">ZOSMA_156G00160</name>
</gene>
<dbReference type="PRINTS" id="PR01849">
    <property type="entry name" value="UBIQUITINACT"/>
</dbReference>
<dbReference type="SUPFAM" id="SSF69572">
    <property type="entry name" value="Activating enzymes of the ubiquitin-like proteins"/>
    <property type="match status" value="2"/>
</dbReference>
<dbReference type="GO" id="GO:0004839">
    <property type="term" value="F:ubiquitin activating enzyme activity"/>
    <property type="evidence" value="ECO:0000318"/>
    <property type="project" value="GO_Central"/>
</dbReference>
<dbReference type="EC" id="6.2.1.45" evidence="6"/>
<dbReference type="InterPro" id="IPR045886">
    <property type="entry name" value="ThiF/MoeB/HesA"/>
</dbReference>
<evidence type="ECO:0000256" key="4">
    <source>
        <dbReference type="ARBA" id="ARBA00005673"/>
    </source>
</evidence>
<protein>
    <recommendedName>
        <fullName evidence="6">E1 ubiquitin-activating enzyme</fullName>
        <ecNumber evidence="6">6.2.1.45</ecNumber>
    </recommendedName>
</protein>
<dbReference type="Proteomes" id="UP000036987">
    <property type="component" value="Unassembled WGS sequence"/>
</dbReference>
<dbReference type="CDD" id="cd01491">
    <property type="entry name" value="Ube1_repeat1"/>
    <property type="match status" value="1"/>
</dbReference>
<evidence type="ECO:0000256" key="5">
    <source>
        <dbReference type="ARBA" id="ARBA00011245"/>
    </source>
</evidence>
<reference evidence="15" key="1">
    <citation type="journal article" date="2016" name="Nature">
        <title>The genome of the seagrass Zostera marina reveals angiosperm adaptation to the sea.</title>
        <authorList>
            <person name="Olsen J.L."/>
            <person name="Rouze P."/>
            <person name="Verhelst B."/>
            <person name="Lin Y.-C."/>
            <person name="Bayer T."/>
            <person name="Collen J."/>
            <person name="Dattolo E."/>
            <person name="De Paoli E."/>
            <person name="Dittami S."/>
            <person name="Maumus F."/>
            <person name="Michel G."/>
            <person name="Kersting A."/>
            <person name="Lauritano C."/>
            <person name="Lohaus R."/>
            <person name="Toepel M."/>
            <person name="Tonon T."/>
            <person name="Vanneste K."/>
            <person name="Amirebrahimi M."/>
            <person name="Brakel J."/>
            <person name="Bostroem C."/>
            <person name="Chovatia M."/>
            <person name="Grimwood J."/>
            <person name="Jenkins J.W."/>
            <person name="Jueterbock A."/>
            <person name="Mraz A."/>
            <person name="Stam W.T."/>
            <person name="Tice H."/>
            <person name="Bornberg-Bauer E."/>
            <person name="Green P.J."/>
            <person name="Pearson G.A."/>
            <person name="Procaccini G."/>
            <person name="Duarte C.M."/>
            <person name="Schmutz J."/>
            <person name="Reusch T.B.H."/>
            <person name="Van de Peer Y."/>
        </authorList>
    </citation>
    <scope>NUCLEOTIDE SEQUENCE [LARGE SCALE GENOMIC DNA]</scope>
    <source>
        <strain evidence="15">cv. Finnish</strain>
    </source>
</reference>
<dbReference type="GO" id="GO:0005524">
    <property type="term" value="F:ATP binding"/>
    <property type="evidence" value="ECO:0007669"/>
    <property type="project" value="UniProtKB-KW"/>
</dbReference>
<dbReference type="InterPro" id="IPR038252">
    <property type="entry name" value="UBA_E1_C_sf"/>
</dbReference>
<dbReference type="Pfam" id="PF16190">
    <property type="entry name" value="E1_FCCH"/>
    <property type="match status" value="1"/>
</dbReference>
<accession>A0A0K9PV95</accession>
<sequence length="1056" mass="118201">MLPVKRAVGAEIEPNSTTSLLLKKPKHSLKIEEGNKVFNLSGNTMEKMDIDEDLHSRQLAVYGRETMRKLFQSNVLVSGINGLGAEVAKNLVLAGVKSITLHDVTTVDLWDLSSNFFASEDDIGKNRAFACVQKLQELNNSVIISTLTESLTKEHLSDFQAVVFTDIGLEIAIEFNEYCRKHQPPISFIKSEVRGLFGSCFCDFGPEFTVLDVDGEEPHTGTISSISQENPSFVTCIEDERLEFQDGDFVVFSEVKGMSELNDGKPRKIKNSRPFSFFIEEDTTEFGIYEKGGIVTQVKQPKLLQFKSLKDAINDPGEFLFSDFSKFNRPPLLHLAFLALDKFLQEFGRYPVAGSEDANRLVALATTINENMGDNKIENIDDKILHHFANGSRSILNPMAAMFGGIVGQEVVKACSGKFHPLFQFFYFDSLESLPTEPLDAGDLKPQNSRYDAQISVFGSKLQKKLEDAKLFVVGSGALGCEFLKNLALMGVCCGDQGKLTITDDDVIEKSNLTRQFLFHDWNIGQAKSTVAASAAGLINPSLHIEALQNRASSETENVFDDAFWEKLTVVVNALDNVNARMYIDQRCLYFQKPLLESGTLGTKCNTQMVIPHLTENYGASRDPPEKQAPMCTVHSFPHNIDHCLTWARSEFDGLFEKTPNEVNSFLKNPTEYTSAMKKAGDAQARGLLERVLECLGMDKCETFQDCVAWARLRFEDYFANRVTQLTYTFPENSVTSSGLPFWSAPKRFPTALKFSIEDPSHIQFIMAASILRAEAFGIEIPDSVKTLEGIATAVDKVLVPDFQPKKGVTIVTDEKTTAMPASSIDDDVVINDLVINLEKCAKTLQNGFMMKPIQFEKDDDTNYHMDLISGLANMRARNYSIVEVDKLKAKFIAGRIIPAIATSTAMATGFVCLELYKVISGGHKVEDYRNTFANLALPLFSICEPVPSKVIKHQDTKWTVWDRWVIRENLTLRELLQWLKNKGLNAYSISCGSCLLYNSMFPRHKDRMDKKIVNVAKEVSKLEIPPYRNHIDVVVACEDDDDNDVDIPLLSIYFR</sequence>
<dbReference type="Gene3D" id="3.10.290.60">
    <property type="entry name" value="Ubiquitin-activating enzyme E1, UFD domain"/>
    <property type="match status" value="1"/>
</dbReference>
<feature type="active site" description="Glycyl thioester intermediate" evidence="11">
    <location>
        <position position="632"/>
    </location>
</feature>
<dbReference type="PANTHER" id="PTHR10953">
    <property type="entry name" value="UBIQUITIN-ACTIVATING ENZYME E1"/>
    <property type="match status" value="1"/>
</dbReference>
<dbReference type="FunFam" id="1.10.10.2660:FF:000002">
    <property type="entry name" value="Ubiquitin-activating enzyme E1 2"/>
    <property type="match status" value="1"/>
</dbReference>
<organism evidence="14 15">
    <name type="scientific">Zostera marina</name>
    <name type="common">Eelgrass</name>
    <dbReference type="NCBI Taxonomy" id="29655"/>
    <lineage>
        <taxon>Eukaryota</taxon>
        <taxon>Viridiplantae</taxon>
        <taxon>Streptophyta</taxon>
        <taxon>Embryophyta</taxon>
        <taxon>Tracheophyta</taxon>
        <taxon>Spermatophyta</taxon>
        <taxon>Magnoliopsida</taxon>
        <taxon>Liliopsida</taxon>
        <taxon>Zosteraceae</taxon>
        <taxon>Zostera</taxon>
    </lineage>
</organism>
<dbReference type="InterPro" id="IPR018074">
    <property type="entry name" value="UBQ-activ_enz_E1_CS"/>
</dbReference>
<dbReference type="GO" id="GO:0006511">
    <property type="term" value="P:ubiquitin-dependent protein catabolic process"/>
    <property type="evidence" value="ECO:0000318"/>
    <property type="project" value="GO_Central"/>
</dbReference>
<comment type="catalytic activity">
    <reaction evidence="1">
        <text>ATP + ubiquitin + [E1 ubiquitin-activating enzyme]-L-cysteine = AMP + diphosphate + S-ubiquitinyl-[E1 ubiquitin-activating enzyme]-L-cysteine.</text>
        <dbReference type="EC" id="6.2.1.45"/>
    </reaction>
</comment>
<evidence type="ECO:0000313" key="15">
    <source>
        <dbReference type="Proteomes" id="UP000036987"/>
    </source>
</evidence>
<dbReference type="Pfam" id="PF09358">
    <property type="entry name" value="E1_UFD"/>
    <property type="match status" value="1"/>
</dbReference>
<dbReference type="Pfam" id="PF00899">
    <property type="entry name" value="ThiF"/>
    <property type="match status" value="1"/>
</dbReference>
<dbReference type="OMA" id="WVKSPSK"/>
<dbReference type="InterPro" id="IPR042063">
    <property type="entry name" value="Ubi_acti_E1_SCCH"/>
</dbReference>
<dbReference type="PROSITE" id="PS00536">
    <property type="entry name" value="UBIQUITIN_ACTIVAT_1"/>
    <property type="match status" value="1"/>
</dbReference>
<dbReference type="CDD" id="cd01490">
    <property type="entry name" value="Ube1_repeat2"/>
    <property type="match status" value="1"/>
</dbReference>
<dbReference type="InterPro" id="IPR033127">
    <property type="entry name" value="UBQ-activ_enz_E1_Cys_AS"/>
</dbReference>
<evidence type="ECO:0000256" key="12">
    <source>
        <dbReference type="RuleBase" id="RU000519"/>
    </source>
</evidence>
<dbReference type="InterPro" id="IPR035985">
    <property type="entry name" value="Ubiquitin-activating_enz"/>
</dbReference>
<comment type="function">
    <text evidence="2">Activates ubiquitin by first adenylating its C-terminal glycine residue with ATP, and thereafter linking this residue to the side chain of a cysteine residue in E1, yielding a ubiquitin-E1 thioester and free AMP.</text>
</comment>
<dbReference type="FunFam" id="3.40.50.720:FF:000015">
    <property type="entry name" value="Ubiquitin-activating enzyme E1 1"/>
    <property type="match status" value="1"/>
</dbReference>
<keyword evidence="7 12" id="KW-0436">Ligase</keyword>
<dbReference type="Gene3D" id="3.40.50.12550">
    <property type="entry name" value="Ubiquitin-activating enzyme E1, inactive adenylation domain, subdomain 2"/>
    <property type="match status" value="1"/>
</dbReference>
<dbReference type="FunFam" id="3.40.50.12550:FF:000001">
    <property type="entry name" value="Ubiquitin-activating enzyme E1 1"/>
    <property type="match status" value="1"/>
</dbReference>